<dbReference type="PROSITE" id="PS00108">
    <property type="entry name" value="PROTEIN_KINASE_ST"/>
    <property type="match status" value="1"/>
</dbReference>
<dbReference type="SUPFAM" id="SSF56112">
    <property type="entry name" value="Protein kinase-like (PK-like)"/>
    <property type="match status" value="1"/>
</dbReference>
<dbReference type="Pfam" id="PF07714">
    <property type="entry name" value="PK_Tyr_Ser-Thr"/>
    <property type="match status" value="1"/>
</dbReference>
<comment type="caution">
    <text evidence="3">The sequence shown here is derived from an EMBL/GenBank/DDBJ whole genome shotgun (WGS) entry which is preliminary data.</text>
</comment>
<organism evidence="3 4">
    <name type="scientific">Mycena sanguinolenta</name>
    <dbReference type="NCBI Taxonomy" id="230812"/>
    <lineage>
        <taxon>Eukaryota</taxon>
        <taxon>Fungi</taxon>
        <taxon>Dikarya</taxon>
        <taxon>Basidiomycota</taxon>
        <taxon>Agaricomycotina</taxon>
        <taxon>Agaricomycetes</taxon>
        <taxon>Agaricomycetidae</taxon>
        <taxon>Agaricales</taxon>
        <taxon>Marasmiineae</taxon>
        <taxon>Mycenaceae</taxon>
        <taxon>Mycena</taxon>
    </lineage>
</organism>
<proteinExistence type="predicted"/>
<dbReference type="SUPFAM" id="SSF48452">
    <property type="entry name" value="TPR-like"/>
    <property type="match status" value="1"/>
</dbReference>
<dbReference type="Gene3D" id="1.10.510.10">
    <property type="entry name" value="Transferase(Phosphotransferase) domain 1"/>
    <property type="match status" value="1"/>
</dbReference>
<dbReference type="PROSITE" id="PS50011">
    <property type="entry name" value="PROTEIN_KINASE_DOM"/>
    <property type="match status" value="1"/>
</dbReference>
<keyword evidence="4" id="KW-1185">Reference proteome</keyword>
<dbReference type="Gene3D" id="1.25.40.10">
    <property type="entry name" value="Tetratricopeptide repeat domain"/>
    <property type="match status" value="1"/>
</dbReference>
<dbReference type="InterPro" id="IPR011009">
    <property type="entry name" value="Kinase-like_dom_sf"/>
</dbReference>
<evidence type="ECO:0000256" key="1">
    <source>
        <dbReference type="SAM" id="MobiDB-lite"/>
    </source>
</evidence>
<reference evidence="3" key="1">
    <citation type="submission" date="2020-05" db="EMBL/GenBank/DDBJ databases">
        <title>Mycena genomes resolve the evolution of fungal bioluminescence.</title>
        <authorList>
            <person name="Tsai I.J."/>
        </authorList>
    </citation>
    <scope>NUCLEOTIDE SEQUENCE</scope>
    <source>
        <strain evidence="3">160909Yilan</strain>
    </source>
</reference>
<dbReference type="AlphaFoldDB" id="A0A8H6Y7Z7"/>
<dbReference type="GO" id="GO:0004674">
    <property type="term" value="F:protein serine/threonine kinase activity"/>
    <property type="evidence" value="ECO:0007669"/>
    <property type="project" value="TreeGrafter"/>
</dbReference>
<evidence type="ECO:0000313" key="3">
    <source>
        <dbReference type="EMBL" id="KAF7354908.1"/>
    </source>
</evidence>
<dbReference type="EMBL" id="JACAZH010000011">
    <property type="protein sequence ID" value="KAF7354908.1"/>
    <property type="molecule type" value="Genomic_DNA"/>
</dbReference>
<dbReference type="OrthoDB" id="1668230at2759"/>
<feature type="region of interest" description="Disordered" evidence="1">
    <location>
        <begin position="425"/>
        <end position="460"/>
    </location>
</feature>
<gene>
    <name evidence="3" type="ORF">MSAN_01405500</name>
</gene>
<accession>A0A8H6Y7Z7</accession>
<dbReference type="InterPro" id="IPR000719">
    <property type="entry name" value="Prot_kinase_dom"/>
</dbReference>
<dbReference type="InterPro" id="IPR001245">
    <property type="entry name" value="Ser-Thr/Tyr_kinase_cat_dom"/>
</dbReference>
<dbReference type="PANTHER" id="PTHR44329">
    <property type="entry name" value="SERINE/THREONINE-PROTEIN KINASE TNNI3K-RELATED"/>
    <property type="match status" value="1"/>
</dbReference>
<dbReference type="Proteomes" id="UP000623467">
    <property type="component" value="Unassembled WGS sequence"/>
</dbReference>
<sequence length="588" mass="65996">MSQVLQLLESILSDRVAYEHLLSCRGTVAQRLLDLLQDILDSSHELRTRPSLSKALVRLSIECGIHPTCCTLEVKKVGQQVAGGGFGDIWKGLVGDQIVAVKSMRQFADDDVKVSLKKFGREALIWRQLSHPNLLPFFGMYILENRLCLVSPWMDNGDLKHFLGNAPSDIDRVSLIVDISMGLEYLHGENIVHGDLKTPNILVTPSGRACISDFGLSTIVDELSLKLTFSSRNGRAGTVRYQAPELLKNESPNHYGSDVYAFACVSYEILSGQVPFFEIPNDVAILLKVIEGVRPSRFEVITPDLWLLLEDCWHQEVDKRPATSVISQRLLRQPIGGVIKQSLPDWDDAYTRSSINHQHIQIKSPLMSVLGHYQHLLHPLHPYRIYGKNQHPRPPTDDPKMARRTADTTVHRRLLRATRRFTPLRSPIPQAHTPARPAPVRQGRFKADGSARAVKSCTESSKRDLSDARGYYARTAGYMSLAALSEALDAVGKAIISDPNFTEAYIRKSTILFDMQNYTKAIEAVQEAREHDLEKKHVREIAEQEMKCLGAMFGQRGTEMPKETLEWATRPLWGDGKSLVPPTQMFGP</sequence>
<keyword evidence="3" id="KW-0418">Kinase</keyword>
<dbReference type="InterPro" id="IPR051681">
    <property type="entry name" value="Ser/Thr_Kinases-Pseudokinases"/>
</dbReference>
<keyword evidence="3" id="KW-0808">Transferase</keyword>
<protein>
    <submittedName>
        <fullName evidence="3">Protein kinase domain-containing protein</fullName>
    </submittedName>
</protein>
<evidence type="ECO:0000259" key="2">
    <source>
        <dbReference type="PROSITE" id="PS50011"/>
    </source>
</evidence>
<feature type="domain" description="Protein kinase" evidence="2">
    <location>
        <begin position="75"/>
        <end position="331"/>
    </location>
</feature>
<dbReference type="InterPro" id="IPR011990">
    <property type="entry name" value="TPR-like_helical_dom_sf"/>
</dbReference>
<evidence type="ECO:0000313" key="4">
    <source>
        <dbReference type="Proteomes" id="UP000623467"/>
    </source>
</evidence>
<name>A0A8H6Y7Z7_9AGAR</name>
<dbReference type="SMART" id="SM00220">
    <property type="entry name" value="S_TKc"/>
    <property type="match status" value="1"/>
</dbReference>
<dbReference type="GO" id="GO:0005524">
    <property type="term" value="F:ATP binding"/>
    <property type="evidence" value="ECO:0007669"/>
    <property type="project" value="InterPro"/>
</dbReference>
<dbReference type="InterPro" id="IPR008271">
    <property type="entry name" value="Ser/Thr_kinase_AS"/>
</dbReference>